<keyword evidence="2" id="KW-1185">Reference proteome</keyword>
<organism evidence="1 2">
    <name type="scientific">Dictyostelium purpureum</name>
    <name type="common">Slime mold</name>
    <dbReference type="NCBI Taxonomy" id="5786"/>
    <lineage>
        <taxon>Eukaryota</taxon>
        <taxon>Amoebozoa</taxon>
        <taxon>Evosea</taxon>
        <taxon>Eumycetozoa</taxon>
        <taxon>Dictyostelia</taxon>
        <taxon>Dictyosteliales</taxon>
        <taxon>Dictyosteliaceae</taxon>
        <taxon>Dictyostelium</taxon>
    </lineage>
</organism>
<dbReference type="KEGG" id="dpp:DICPUDRAFT_24144"/>
<reference evidence="2" key="1">
    <citation type="journal article" date="2011" name="Genome Biol.">
        <title>Comparative genomics of the social amoebae Dictyostelium discoideum and Dictyostelium purpureum.</title>
        <authorList>
            <consortium name="US DOE Joint Genome Institute (JGI-PGF)"/>
            <person name="Sucgang R."/>
            <person name="Kuo A."/>
            <person name="Tian X."/>
            <person name="Salerno W."/>
            <person name="Parikh A."/>
            <person name="Feasley C.L."/>
            <person name="Dalin E."/>
            <person name="Tu H."/>
            <person name="Huang E."/>
            <person name="Barry K."/>
            <person name="Lindquist E."/>
            <person name="Shapiro H."/>
            <person name="Bruce D."/>
            <person name="Schmutz J."/>
            <person name="Salamov A."/>
            <person name="Fey P."/>
            <person name="Gaudet P."/>
            <person name="Anjard C."/>
            <person name="Babu M.M."/>
            <person name="Basu S."/>
            <person name="Bushmanova Y."/>
            <person name="van der Wel H."/>
            <person name="Katoh-Kurasawa M."/>
            <person name="Dinh C."/>
            <person name="Coutinho P.M."/>
            <person name="Saito T."/>
            <person name="Elias M."/>
            <person name="Schaap P."/>
            <person name="Kay R.R."/>
            <person name="Henrissat B."/>
            <person name="Eichinger L."/>
            <person name="Rivero F."/>
            <person name="Putnam N.H."/>
            <person name="West C.M."/>
            <person name="Loomis W.F."/>
            <person name="Chisholm R.L."/>
            <person name="Shaulsky G."/>
            <person name="Strassmann J.E."/>
            <person name="Queller D.C."/>
            <person name="Kuspa A."/>
            <person name="Grigoriev I.V."/>
        </authorList>
    </citation>
    <scope>NUCLEOTIDE SEQUENCE [LARGE SCALE GENOMIC DNA]</scope>
    <source>
        <strain evidence="2">QSDP1</strain>
    </source>
</reference>
<evidence type="ECO:0000313" key="1">
    <source>
        <dbReference type="EMBL" id="EGC35449.1"/>
    </source>
</evidence>
<gene>
    <name evidence="1" type="ORF">DICPUDRAFT_24144</name>
</gene>
<feature type="non-terminal residue" evidence="1">
    <location>
        <position position="79"/>
    </location>
</feature>
<proteinExistence type="predicted"/>
<dbReference type="InParanoid" id="F0ZKP9"/>
<dbReference type="EMBL" id="GL871059">
    <property type="protein sequence ID" value="EGC35449.1"/>
    <property type="molecule type" value="Genomic_DNA"/>
</dbReference>
<evidence type="ECO:0000313" key="2">
    <source>
        <dbReference type="Proteomes" id="UP000001064"/>
    </source>
</evidence>
<dbReference type="PANTHER" id="PTHR32457:SF62">
    <property type="entry name" value="F-BOX DOMAIN-CONTAINING PROTEIN-RELATED"/>
    <property type="match status" value="1"/>
</dbReference>
<dbReference type="AlphaFoldDB" id="F0ZKP9"/>
<name>F0ZKP9_DICPU</name>
<dbReference type="GeneID" id="10501427"/>
<feature type="non-terminal residue" evidence="1">
    <location>
        <position position="1"/>
    </location>
</feature>
<dbReference type="VEuPathDB" id="AmoebaDB:DICPUDRAFT_24144"/>
<dbReference type="PANTHER" id="PTHR32457">
    <property type="entry name" value="F-BOX DOMAIN-CONTAINING PROTEIN-RELATED"/>
    <property type="match status" value="1"/>
</dbReference>
<dbReference type="RefSeq" id="XP_003287992.1">
    <property type="nucleotide sequence ID" value="XM_003287944.1"/>
</dbReference>
<accession>F0ZKP9</accession>
<sequence length="79" mass="9788">NNEKWFFKVFRDKYLLNKIFNFIHTYEWIMVDPHARIQYSNKKKFKDIDSLQWMLEKKQFPLIKCKLEAGEIIFNDIKA</sequence>
<protein>
    <submittedName>
        <fullName evidence="1">Uncharacterized protein</fullName>
    </submittedName>
</protein>
<dbReference type="Proteomes" id="UP000001064">
    <property type="component" value="Unassembled WGS sequence"/>
</dbReference>